<evidence type="ECO:0000313" key="1">
    <source>
        <dbReference type="EMBL" id="MBA1375162.1"/>
    </source>
</evidence>
<evidence type="ECO:0000313" key="2">
    <source>
        <dbReference type="Proteomes" id="UP000589292"/>
    </source>
</evidence>
<reference evidence="1 2" key="1">
    <citation type="journal article" date="1994" name="Int. J. Syst. Bacteriol.">
        <title>Phylogenetic positions of novel aerobic, bacteriochlorophyll a-containing bacteria and description of Roseococcus thiosulfatophilus gen. nov., sp. nov., Erythromicrobium ramosum gen. nov., sp. nov., and Erythrobacter litoralis sp. nov.</title>
        <authorList>
            <person name="Yurkov V."/>
            <person name="Stackebrandt E."/>
            <person name="Holmes A."/>
            <person name="Fuerst J.A."/>
            <person name="Hugenholtz P."/>
            <person name="Golecki J."/>
            <person name="Gad'on N."/>
            <person name="Gorlenko V.M."/>
            <person name="Kompantseva E.I."/>
            <person name="Drews G."/>
        </authorList>
    </citation>
    <scope>NUCLEOTIDE SEQUENCE [LARGE SCALE GENOMIC DNA]</scope>
    <source>
        <strain evidence="1 2">KR-99</strain>
    </source>
</reference>
<gene>
    <name evidence="1" type="ORF">FG486_12505</name>
</gene>
<dbReference type="AlphaFoldDB" id="A0A7V8RET7"/>
<protein>
    <submittedName>
        <fullName evidence="1">Uncharacterized protein</fullName>
    </submittedName>
</protein>
<proteinExistence type="predicted"/>
<accession>A0A7V8RET7</accession>
<sequence>MIKNIVGAYLGAKIAGKSPKADSAAGATTGAIAASAIPFILSRMSLPSMLLLGAGGYLVKRHQDKKQAGKYPRP</sequence>
<name>A0A7V8RET7_9SPHN</name>
<organism evidence="1 2">
    <name type="scientific">Sphingomonas ursincola</name>
    <dbReference type="NCBI Taxonomy" id="56361"/>
    <lineage>
        <taxon>Bacteria</taxon>
        <taxon>Pseudomonadati</taxon>
        <taxon>Pseudomonadota</taxon>
        <taxon>Alphaproteobacteria</taxon>
        <taxon>Sphingomonadales</taxon>
        <taxon>Sphingomonadaceae</taxon>
        <taxon>Sphingomonas</taxon>
    </lineage>
</organism>
<keyword evidence="2" id="KW-1185">Reference proteome</keyword>
<dbReference type="RefSeq" id="WP_181267740.1">
    <property type="nucleotide sequence ID" value="NZ_BAAAGB010000001.1"/>
</dbReference>
<dbReference type="EMBL" id="VDES01000002">
    <property type="protein sequence ID" value="MBA1375162.1"/>
    <property type="molecule type" value="Genomic_DNA"/>
</dbReference>
<comment type="caution">
    <text evidence="1">The sequence shown here is derived from an EMBL/GenBank/DDBJ whole genome shotgun (WGS) entry which is preliminary data.</text>
</comment>
<dbReference type="Proteomes" id="UP000589292">
    <property type="component" value="Unassembled WGS sequence"/>
</dbReference>